<organism evidence="11">
    <name type="scientific">uncultured Thiotrichaceae bacterium</name>
    <dbReference type="NCBI Taxonomy" id="298394"/>
    <lineage>
        <taxon>Bacteria</taxon>
        <taxon>Pseudomonadati</taxon>
        <taxon>Pseudomonadota</taxon>
        <taxon>Gammaproteobacteria</taxon>
        <taxon>Thiotrichales</taxon>
        <taxon>Thiotrichaceae</taxon>
        <taxon>environmental samples</taxon>
    </lineage>
</organism>
<keyword evidence="6 10" id="KW-1133">Transmembrane helix</keyword>
<comment type="subcellular location">
    <subcellularLocation>
        <location evidence="1">Cell inner membrane</location>
        <topology evidence="1">Multi-pass membrane protein</topology>
    </subcellularLocation>
</comment>
<feature type="transmembrane region" description="Helical" evidence="10">
    <location>
        <begin position="165"/>
        <end position="183"/>
    </location>
</feature>
<sequence length="450" mass="49382">MSKSNPNNKDIFKLSWPIAMNAILLQLTLVIDTVLVTPLGEGSLAAMGLAASIAGLILGFLFAFSNGTQLLIAQAFGADKVSAMCSGFNAGLIINWAITFLGVLFILTFGKAFVSFVAETQVLADLAYEYLSIFSIAVFGVSISQHITAFFNATGNSKLPFYANILELPINVAVSLVLIHGMWGFPEMGLAGAALGTSIAVLCRSLFLITLLRRLKASPLKGNQLSHISLAGIRNHFKNALPIAATFVSMVLSNSLCMMIYARLGVLEFAALTLITPWIRVAGHLVTAWAQATGILVGQLLGRNAREYLDRFVSHSWRMAFVLSGVVSLCYLGMFFMFEWFYPELQQETIDTLWQFMPILVVVPFIRSSNTICGHVLRAGGDATHAFKIHFYAQWLVIVPLSALFVLYLDLHAVWVFGLILLEELVKSVPFHLRIYSGRWKRCLVEGDSA</sequence>
<reference evidence="11" key="1">
    <citation type="submission" date="2020-01" db="EMBL/GenBank/DDBJ databases">
        <authorList>
            <person name="Meier V. D."/>
            <person name="Meier V D."/>
        </authorList>
    </citation>
    <scope>NUCLEOTIDE SEQUENCE</scope>
    <source>
        <strain evidence="11">HLG_WM_MAG_09</strain>
    </source>
</reference>
<keyword evidence="8 10" id="KW-0472">Membrane</keyword>
<evidence type="ECO:0000256" key="1">
    <source>
        <dbReference type="ARBA" id="ARBA00004429"/>
    </source>
</evidence>
<feature type="transmembrane region" description="Helical" evidence="10">
    <location>
        <begin position="189"/>
        <end position="212"/>
    </location>
</feature>
<feature type="transmembrane region" description="Helical" evidence="10">
    <location>
        <begin position="130"/>
        <end position="153"/>
    </location>
</feature>
<dbReference type="NCBIfam" id="TIGR00797">
    <property type="entry name" value="matE"/>
    <property type="match status" value="1"/>
</dbReference>
<feature type="transmembrane region" description="Helical" evidence="10">
    <location>
        <begin position="354"/>
        <end position="377"/>
    </location>
</feature>
<feature type="transmembrane region" description="Helical" evidence="10">
    <location>
        <begin position="12"/>
        <end position="31"/>
    </location>
</feature>
<keyword evidence="7" id="KW-0406">Ion transport</keyword>
<dbReference type="GO" id="GO:0042910">
    <property type="term" value="F:xenobiotic transmembrane transporter activity"/>
    <property type="evidence" value="ECO:0007669"/>
    <property type="project" value="InterPro"/>
</dbReference>
<keyword evidence="2" id="KW-0813">Transport</keyword>
<protein>
    <recommendedName>
        <fullName evidence="9">Multidrug-efflux transporter</fullName>
    </recommendedName>
</protein>
<keyword evidence="3" id="KW-0050">Antiport</keyword>
<dbReference type="GO" id="GO:0006811">
    <property type="term" value="P:monoatomic ion transport"/>
    <property type="evidence" value="ECO:0007669"/>
    <property type="project" value="UniProtKB-KW"/>
</dbReference>
<dbReference type="PANTHER" id="PTHR43298">
    <property type="entry name" value="MULTIDRUG RESISTANCE PROTEIN NORM-RELATED"/>
    <property type="match status" value="1"/>
</dbReference>
<dbReference type="InterPro" id="IPR002528">
    <property type="entry name" value="MATE_fam"/>
</dbReference>
<evidence type="ECO:0000256" key="6">
    <source>
        <dbReference type="ARBA" id="ARBA00022989"/>
    </source>
</evidence>
<feature type="transmembrane region" description="Helical" evidence="10">
    <location>
        <begin position="321"/>
        <end position="342"/>
    </location>
</feature>
<dbReference type="GO" id="GO:0015297">
    <property type="term" value="F:antiporter activity"/>
    <property type="evidence" value="ECO:0007669"/>
    <property type="project" value="UniProtKB-KW"/>
</dbReference>
<evidence type="ECO:0000256" key="3">
    <source>
        <dbReference type="ARBA" id="ARBA00022449"/>
    </source>
</evidence>
<gene>
    <name evidence="11" type="ORF">HELGO_WM31025</name>
</gene>
<feature type="transmembrane region" description="Helical" evidence="10">
    <location>
        <begin position="281"/>
        <end position="301"/>
    </location>
</feature>
<evidence type="ECO:0000256" key="7">
    <source>
        <dbReference type="ARBA" id="ARBA00023065"/>
    </source>
</evidence>
<feature type="transmembrane region" description="Helical" evidence="10">
    <location>
        <begin position="240"/>
        <end position="261"/>
    </location>
</feature>
<feature type="transmembrane region" description="Helical" evidence="10">
    <location>
        <begin position="85"/>
        <end position="110"/>
    </location>
</feature>
<dbReference type="AlphaFoldDB" id="A0A6S6ST16"/>
<dbReference type="EMBL" id="CACVAT010000094">
    <property type="protein sequence ID" value="CAA6806405.1"/>
    <property type="molecule type" value="Genomic_DNA"/>
</dbReference>
<dbReference type="PIRSF" id="PIRSF006603">
    <property type="entry name" value="DinF"/>
    <property type="match status" value="1"/>
</dbReference>
<keyword evidence="4" id="KW-1003">Cell membrane</keyword>
<keyword evidence="5 10" id="KW-0812">Transmembrane</keyword>
<dbReference type="PANTHER" id="PTHR43298:SF2">
    <property type="entry name" value="FMN_FAD EXPORTER YEEO-RELATED"/>
    <property type="match status" value="1"/>
</dbReference>
<proteinExistence type="predicted"/>
<dbReference type="Pfam" id="PF01554">
    <property type="entry name" value="MatE"/>
    <property type="match status" value="2"/>
</dbReference>
<accession>A0A6S6ST16</accession>
<evidence type="ECO:0000256" key="2">
    <source>
        <dbReference type="ARBA" id="ARBA00022448"/>
    </source>
</evidence>
<feature type="transmembrane region" description="Helical" evidence="10">
    <location>
        <begin position="43"/>
        <end position="64"/>
    </location>
</feature>
<dbReference type="InterPro" id="IPR050222">
    <property type="entry name" value="MATE_MdtK"/>
</dbReference>
<evidence type="ECO:0000256" key="9">
    <source>
        <dbReference type="ARBA" id="ARBA00031636"/>
    </source>
</evidence>
<evidence type="ECO:0000256" key="5">
    <source>
        <dbReference type="ARBA" id="ARBA00022692"/>
    </source>
</evidence>
<dbReference type="InterPro" id="IPR048279">
    <property type="entry name" value="MdtK-like"/>
</dbReference>
<feature type="transmembrane region" description="Helical" evidence="10">
    <location>
        <begin position="389"/>
        <end position="408"/>
    </location>
</feature>
<dbReference type="GO" id="GO:0005886">
    <property type="term" value="C:plasma membrane"/>
    <property type="evidence" value="ECO:0007669"/>
    <property type="project" value="UniProtKB-SubCell"/>
</dbReference>
<name>A0A6S6ST16_9GAMM</name>
<evidence type="ECO:0000256" key="4">
    <source>
        <dbReference type="ARBA" id="ARBA00022475"/>
    </source>
</evidence>
<evidence type="ECO:0000256" key="10">
    <source>
        <dbReference type="SAM" id="Phobius"/>
    </source>
</evidence>
<evidence type="ECO:0000256" key="8">
    <source>
        <dbReference type="ARBA" id="ARBA00023136"/>
    </source>
</evidence>
<evidence type="ECO:0000313" key="11">
    <source>
        <dbReference type="EMBL" id="CAA6806405.1"/>
    </source>
</evidence>